<dbReference type="EMBL" id="LAZP02000997">
    <property type="protein sequence ID" value="PFH55323.1"/>
    <property type="molecule type" value="Genomic_DNA"/>
</dbReference>
<name>A0A2A9P380_OPHUN</name>
<reference evidence="1 2" key="2">
    <citation type="journal article" date="2017" name="Sci. Rep.">
        <title>Ant-infecting Ophiocordyceps genomes reveal a high diversity of potential behavioral manipulation genes and a possible major role for enterotoxins.</title>
        <authorList>
            <person name="de Bekker C."/>
            <person name="Ohm R.A."/>
            <person name="Evans H.C."/>
            <person name="Brachmann A."/>
            <person name="Hughes D.P."/>
        </authorList>
    </citation>
    <scope>NUCLEOTIDE SEQUENCE [LARGE SCALE GENOMIC DNA]</scope>
    <source>
        <strain evidence="1 2">SC16a</strain>
    </source>
</reference>
<sequence>MTDYDSYPLGDFPLDSGEVLPSASLAYKTYGDSSLPCIVYPTWFVSAIGDNEWLMGPDRALSPQRYFIVIPALFGNGQSTSPSNSSIRPFPRITTRDNVTAQHRLLTEKLAVTHVRCILGWSMGASHTYQWITQFPHFTDLAVPFCGSARTAIHNQVFLESVKAALLAAKGAQSAGSGFGQSGEMRAWTDDEARIGLKAMARVYAAWGFSQRFYRESVFVSALGYRSLEEFMVNFWEEWALSKGE</sequence>
<dbReference type="InterPro" id="IPR029058">
    <property type="entry name" value="AB_hydrolase_fold"/>
</dbReference>
<gene>
    <name evidence="1" type="ORF">XA68_18574</name>
</gene>
<dbReference type="SUPFAM" id="SSF53474">
    <property type="entry name" value="alpha/beta-Hydrolases"/>
    <property type="match status" value="1"/>
</dbReference>
<evidence type="ECO:0000313" key="2">
    <source>
        <dbReference type="Proteomes" id="UP000037136"/>
    </source>
</evidence>
<organism evidence="1 2">
    <name type="scientific">Ophiocordyceps unilateralis</name>
    <name type="common">Zombie-ant fungus</name>
    <name type="synonym">Torrubia unilateralis</name>
    <dbReference type="NCBI Taxonomy" id="268505"/>
    <lineage>
        <taxon>Eukaryota</taxon>
        <taxon>Fungi</taxon>
        <taxon>Dikarya</taxon>
        <taxon>Ascomycota</taxon>
        <taxon>Pezizomycotina</taxon>
        <taxon>Sordariomycetes</taxon>
        <taxon>Hypocreomycetidae</taxon>
        <taxon>Hypocreales</taxon>
        <taxon>Ophiocordycipitaceae</taxon>
        <taxon>Ophiocordyceps</taxon>
    </lineage>
</organism>
<keyword evidence="2" id="KW-1185">Reference proteome</keyword>
<dbReference type="Gene3D" id="3.40.50.1820">
    <property type="entry name" value="alpha/beta hydrolase"/>
    <property type="match status" value="1"/>
</dbReference>
<dbReference type="PANTHER" id="PTHR32268:SF15">
    <property type="entry name" value="HOMOSERINE ACETYLTRANSFERASE FAMILY PROTEIN (AFU_ORTHOLOGUE AFUA_1G15350)"/>
    <property type="match status" value="1"/>
</dbReference>
<evidence type="ECO:0008006" key="3">
    <source>
        <dbReference type="Google" id="ProtNLM"/>
    </source>
</evidence>
<proteinExistence type="predicted"/>
<protein>
    <recommendedName>
        <fullName evidence="3">AB hydrolase-1 domain-containing protein</fullName>
    </recommendedName>
</protein>
<dbReference type="GO" id="GO:0016747">
    <property type="term" value="F:acyltransferase activity, transferring groups other than amino-acyl groups"/>
    <property type="evidence" value="ECO:0007669"/>
    <property type="project" value="InterPro"/>
</dbReference>
<dbReference type="STRING" id="268505.A0A2A9P380"/>
<dbReference type="AlphaFoldDB" id="A0A2A9P380"/>
<reference evidence="1 2" key="1">
    <citation type="journal article" date="2015" name="BMC Genomics">
        <title>Gene expression during zombie ant biting behavior reflects the complexity underlying fungal parasitic behavioral manipulation.</title>
        <authorList>
            <person name="de Bekker C."/>
            <person name="Ohm R.A."/>
            <person name="Loreto R.G."/>
            <person name="Sebastian A."/>
            <person name="Albert I."/>
            <person name="Merrow M."/>
            <person name="Brachmann A."/>
            <person name="Hughes D.P."/>
        </authorList>
    </citation>
    <scope>NUCLEOTIDE SEQUENCE [LARGE SCALE GENOMIC DNA]</scope>
    <source>
        <strain evidence="1 2">SC16a</strain>
    </source>
</reference>
<dbReference type="InterPro" id="IPR008220">
    <property type="entry name" value="HAT_MetX-like"/>
</dbReference>
<dbReference type="PANTHER" id="PTHR32268">
    <property type="entry name" value="HOMOSERINE O-ACETYLTRANSFERASE"/>
    <property type="match status" value="1"/>
</dbReference>
<evidence type="ECO:0000313" key="1">
    <source>
        <dbReference type="EMBL" id="PFH55323.1"/>
    </source>
</evidence>
<dbReference type="Proteomes" id="UP000037136">
    <property type="component" value="Unassembled WGS sequence"/>
</dbReference>
<dbReference type="OrthoDB" id="9972683at2759"/>
<accession>A0A2A9P380</accession>
<comment type="caution">
    <text evidence="1">The sequence shown here is derived from an EMBL/GenBank/DDBJ whole genome shotgun (WGS) entry which is preliminary data.</text>
</comment>